<sequence>MANKSAPEDKPHKQEEEDLRLEIEKLKSENEKIRYNFDQYKERMGRAVDIKLGCTEMMSEDLNNPCSESKLRDMYMNLDFSEWAKFREQLKAAMKEKDSEFTSNLEKAKRCIKEVLKQAQHDIQDNKKKLKQNFLLNTINPKTSQFYDLAIHYIQMAIFHEKKMPVPLHTEWKDIPGLQTLAEECYRIVSLMVLHNPPIVLDWDKQGQNIFPPLKIGEVESSATASTDQNEQCEGNEASIQPTADAVPPNQTEQKEQLISKLEELDPQIQNCLEEKKVESITTAQNVPCEGKDVSKKSTTEEPGKPETKRQNVEEAVSHPQEEMQIHWEAFKIRAQELLSMIPSDCEFILLNILVKDISLKCSCESCLCKYCISSPTKIHYHILVFTAVPLPPEAKLKELRENLIPTLTELEQQFQKIKNICTIRQENAQIFLEGDAKRTDESQTKEQTDSDYGIGSLQIKEVSHLNV</sequence>
<dbReference type="AlphaFoldDB" id="A0A3B1JKL9"/>
<proteinExistence type="predicted"/>
<evidence type="ECO:0000256" key="2">
    <source>
        <dbReference type="SAM" id="MobiDB-lite"/>
    </source>
</evidence>
<evidence type="ECO:0000256" key="1">
    <source>
        <dbReference type="SAM" id="Coils"/>
    </source>
</evidence>
<keyword evidence="4" id="KW-1185">Reference proteome</keyword>
<reference evidence="4" key="2">
    <citation type="journal article" date="2014" name="Nat. Commun.">
        <title>The cavefish genome reveals candidate genes for eye loss.</title>
        <authorList>
            <person name="McGaugh S.E."/>
            <person name="Gross J.B."/>
            <person name="Aken B."/>
            <person name="Blin M."/>
            <person name="Borowsky R."/>
            <person name="Chalopin D."/>
            <person name="Hinaux H."/>
            <person name="Jeffery W.R."/>
            <person name="Keene A."/>
            <person name="Ma L."/>
            <person name="Minx P."/>
            <person name="Murphy D."/>
            <person name="O'Quin K.E."/>
            <person name="Retaux S."/>
            <person name="Rohner N."/>
            <person name="Searle S.M."/>
            <person name="Stahl B.A."/>
            <person name="Tabin C."/>
            <person name="Volff J.N."/>
            <person name="Yoshizawa M."/>
            <person name="Warren W.C."/>
        </authorList>
    </citation>
    <scope>NUCLEOTIDE SEQUENCE [LARGE SCALE GENOMIC DNA]</scope>
    <source>
        <strain evidence="4">female</strain>
    </source>
</reference>
<dbReference type="Proteomes" id="UP000018467">
    <property type="component" value="Unassembled WGS sequence"/>
</dbReference>
<dbReference type="Ensembl" id="ENSAMXT00000038940.1">
    <property type="protein sequence ID" value="ENSAMXP00000042395.1"/>
    <property type="gene ID" value="ENSAMXG00000036139.1"/>
</dbReference>
<feature type="region of interest" description="Disordered" evidence="2">
    <location>
        <begin position="221"/>
        <end position="255"/>
    </location>
</feature>
<feature type="compositionally biased region" description="Basic and acidic residues" evidence="2">
    <location>
        <begin position="290"/>
        <end position="321"/>
    </location>
</feature>
<dbReference type="InParanoid" id="A0A3B1JKL9"/>
<feature type="region of interest" description="Disordered" evidence="2">
    <location>
        <begin position="289"/>
        <end position="321"/>
    </location>
</feature>
<organism evidence="3 4">
    <name type="scientific">Astyanax mexicanus</name>
    <name type="common">Blind cave fish</name>
    <name type="synonym">Astyanax fasciatus mexicanus</name>
    <dbReference type="NCBI Taxonomy" id="7994"/>
    <lineage>
        <taxon>Eukaryota</taxon>
        <taxon>Metazoa</taxon>
        <taxon>Chordata</taxon>
        <taxon>Craniata</taxon>
        <taxon>Vertebrata</taxon>
        <taxon>Euteleostomi</taxon>
        <taxon>Actinopterygii</taxon>
        <taxon>Neopterygii</taxon>
        <taxon>Teleostei</taxon>
        <taxon>Ostariophysi</taxon>
        <taxon>Characiformes</taxon>
        <taxon>Characoidei</taxon>
        <taxon>Acestrorhamphidae</taxon>
        <taxon>Acestrorhamphinae</taxon>
        <taxon>Astyanax</taxon>
    </lineage>
</organism>
<evidence type="ECO:0000313" key="4">
    <source>
        <dbReference type="Proteomes" id="UP000018467"/>
    </source>
</evidence>
<feature type="coiled-coil region" evidence="1">
    <location>
        <begin position="12"/>
        <end position="43"/>
    </location>
</feature>
<reference evidence="3" key="4">
    <citation type="submission" date="2025-09" db="UniProtKB">
        <authorList>
            <consortium name="Ensembl"/>
        </authorList>
    </citation>
    <scope>IDENTIFICATION</scope>
</reference>
<feature type="compositionally biased region" description="Polar residues" evidence="2">
    <location>
        <begin position="221"/>
        <end position="242"/>
    </location>
</feature>
<name>A0A3B1JKL9_ASTMX</name>
<protein>
    <submittedName>
        <fullName evidence="3">Uncharacterized protein</fullName>
    </submittedName>
</protein>
<reference evidence="4" key="1">
    <citation type="submission" date="2013-03" db="EMBL/GenBank/DDBJ databases">
        <authorList>
            <person name="Jeffery W."/>
            <person name="Warren W."/>
            <person name="Wilson R.K."/>
        </authorList>
    </citation>
    <scope>NUCLEOTIDE SEQUENCE</scope>
    <source>
        <strain evidence="4">female</strain>
    </source>
</reference>
<evidence type="ECO:0000313" key="3">
    <source>
        <dbReference type="Ensembl" id="ENSAMXP00000042395.1"/>
    </source>
</evidence>
<dbReference type="GeneTree" id="ENSGT01030000235294"/>
<keyword evidence="1" id="KW-0175">Coiled coil</keyword>
<reference evidence="3" key="3">
    <citation type="submission" date="2025-08" db="UniProtKB">
        <authorList>
            <consortium name="Ensembl"/>
        </authorList>
    </citation>
    <scope>IDENTIFICATION</scope>
</reference>
<dbReference type="Bgee" id="ENSAMXG00000036139">
    <property type="expression patterns" value="Expressed in zone of skin and 1 other cell type or tissue"/>
</dbReference>
<accession>A0A3B1JKL9</accession>